<feature type="transmembrane region" description="Helical" evidence="4">
    <location>
        <begin position="54"/>
        <end position="75"/>
    </location>
</feature>
<dbReference type="InterPro" id="IPR049492">
    <property type="entry name" value="BD-FAE-like_dom"/>
</dbReference>
<dbReference type="PANTHER" id="PTHR48081">
    <property type="entry name" value="AB HYDROLASE SUPERFAMILY PROTEIN C4A8.06C"/>
    <property type="match status" value="1"/>
</dbReference>
<protein>
    <submittedName>
        <fullName evidence="6">Acetyl esterase/lipase</fullName>
    </submittedName>
</protein>
<reference evidence="6 7" key="1">
    <citation type="submission" date="2020-02" db="EMBL/GenBank/DDBJ databases">
        <title>Sequencing the genomes of 1000 actinobacteria strains.</title>
        <authorList>
            <person name="Klenk H.-P."/>
        </authorList>
    </citation>
    <scope>NUCLEOTIDE SEQUENCE [LARGE SCALE GENOMIC DNA]</scope>
    <source>
        <strain evidence="6 7">DSM 27960</strain>
    </source>
</reference>
<evidence type="ECO:0000256" key="4">
    <source>
        <dbReference type="SAM" id="Phobius"/>
    </source>
</evidence>
<sequence length="385" mass="41496">MENFGSNWADETIPLPYTEGTASARPQAVFPQWLSTAERNNDVSKQSSRRPLRIIGYALLAVVLAGVLVATLSPWPSSLLIRTVFEAGARATVSEMLPSVPDSSRFDESTIDLEAASPGLTAPFFSASASKDPLPVVVWIHGGAWISGTADDVSPYLKMIAAEGYAAVGLNYTLSPETTYPTAIGQLTTSLGLIVERADELGIDANRIVLAGDSAGAQLASQLAAIITNPDYARLMSLEAPISPKQLVGTVLNCGVYDLQSMSQLNGIFAWGFKSALWAYTGTKNWSDTSAGATMSTIDFVTTDFPPTFISGGNGDNLTWLQSIPMSQRLNELEVDTTSLFWPADHQPALPHEYQFHLDLDEAHTAFDETIRFLDRVTASPTEQQ</sequence>
<keyword evidence="4" id="KW-0812">Transmembrane</keyword>
<gene>
    <name evidence="6" type="ORF">FHX76_000917</name>
</gene>
<dbReference type="GO" id="GO:0016787">
    <property type="term" value="F:hydrolase activity"/>
    <property type="evidence" value="ECO:0007669"/>
    <property type="project" value="UniProtKB-KW"/>
</dbReference>
<dbReference type="InterPro" id="IPR050300">
    <property type="entry name" value="GDXG_lipolytic_enzyme"/>
</dbReference>
<comment type="similarity">
    <text evidence="1">Belongs to the 'GDXG' lipolytic enzyme family.</text>
</comment>
<keyword evidence="2" id="KW-0378">Hydrolase</keyword>
<dbReference type="Proteomes" id="UP000541033">
    <property type="component" value="Unassembled WGS sequence"/>
</dbReference>
<dbReference type="SUPFAM" id="SSF53474">
    <property type="entry name" value="alpha/beta-Hydrolases"/>
    <property type="match status" value="1"/>
</dbReference>
<dbReference type="Pfam" id="PF20434">
    <property type="entry name" value="BD-FAE"/>
    <property type="match status" value="1"/>
</dbReference>
<dbReference type="Gene3D" id="3.40.50.1820">
    <property type="entry name" value="alpha/beta hydrolase"/>
    <property type="match status" value="1"/>
</dbReference>
<dbReference type="RefSeq" id="WP_341777860.1">
    <property type="nucleotide sequence ID" value="NZ_JAAMOX010000001.1"/>
</dbReference>
<keyword evidence="4" id="KW-1133">Transmembrane helix</keyword>
<comment type="caution">
    <text evidence="6">The sequence shown here is derived from an EMBL/GenBank/DDBJ whole genome shotgun (WGS) entry which is preliminary data.</text>
</comment>
<evidence type="ECO:0000256" key="2">
    <source>
        <dbReference type="ARBA" id="ARBA00022801"/>
    </source>
</evidence>
<feature type="domain" description="BD-FAE-like" evidence="5">
    <location>
        <begin position="127"/>
        <end position="319"/>
    </location>
</feature>
<accession>A0A7X5TT17</accession>
<dbReference type="InterPro" id="IPR033140">
    <property type="entry name" value="Lipase_GDXG_put_SER_AS"/>
</dbReference>
<proteinExistence type="inferred from homology"/>
<keyword evidence="4" id="KW-0472">Membrane</keyword>
<dbReference type="PROSITE" id="PS01174">
    <property type="entry name" value="LIPASE_GDXG_SER"/>
    <property type="match status" value="1"/>
</dbReference>
<dbReference type="InterPro" id="IPR029058">
    <property type="entry name" value="AB_hydrolase_fold"/>
</dbReference>
<evidence type="ECO:0000313" key="6">
    <source>
        <dbReference type="EMBL" id="NIH53049.1"/>
    </source>
</evidence>
<evidence type="ECO:0000256" key="1">
    <source>
        <dbReference type="ARBA" id="ARBA00010515"/>
    </source>
</evidence>
<feature type="active site" evidence="3">
    <location>
        <position position="214"/>
    </location>
</feature>
<organism evidence="6 7">
    <name type="scientific">Lysinibacter cavernae</name>
    <dbReference type="NCBI Taxonomy" id="1640652"/>
    <lineage>
        <taxon>Bacteria</taxon>
        <taxon>Bacillati</taxon>
        <taxon>Actinomycetota</taxon>
        <taxon>Actinomycetes</taxon>
        <taxon>Micrococcales</taxon>
        <taxon>Microbacteriaceae</taxon>
        <taxon>Lysinibacter</taxon>
    </lineage>
</organism>
<dbReference type="EMBL" id="JAAMOX010000001">
    <property type="protein sequence ID" value="NIH53049.1"/>
    <property type="molecule type" value="Genomic_DNA"/>
</dbReference>
<dbReference type="PANTHER" id="PTHR48081:SF6">
    <property type="entry name" value="PEPTIDASE S9 PROLYL OLIGOPEPTIDASE CATALYTIC DOMAIN-CONTAINING PROTEIN"/>
    <property type="match status" value="1"/>
</dbReference>
<name>A0A7X5TT17_9MICO</name>
<evidence type="ECO:0000259" key="5">
    <source>
        <dbReference type="Pfam" id="PF20434"/>
    </source>
</evidence>
<keyword evidence="7" id="KW-1185">Reference proteome</keyword>
<dbReference type="AlphaFoldDB" id="A0A7X5TT17"/>
<evidence type="ECO:0000256" key="3">
    <source>
        <dbReference type="PROSITE-ProRule" id="PRU10038"/>
    </source>
</evidence>
<evidence type="ECO:0000313" key="7">
    <source>
        <dbReference type="Proteomes" id="UP000541033"/>
    </source>
</evidence>